<proteinExistence type="predicted"/>
<dbReference type="Proteomes" id="UP001054837">
    <property type="component" value="Unassembled WGS sequence"/>
</dbReference>
<evidence type="ECO:0000256" key="1">
    <source>
        <dbReference type="SAM" id="MobiDB-lite"/>
    </source>
</evidence>
<reference evidence="2 3" key="1">
    <citation type="submission" date="2021-06" db="EMBL/GenBank/DDBJ databases">
        <title>Caerostris darwini draft genome.</title>
        <authorList>
            <person name="Kono N."/>
            <person name="Arakawa K."/>
        </authorList>
    </citation>
    <scope>NUCLEOTIDE SEQUENCE [LARGE SCALE GENOMIC DNA]</scope>
</reference>
<feature type="region of interest" description="Disordered" evidence="1">
    <location>
        <begin position="239"/>
        <end position="258"/>
    </location>
</feature>
<comment type="caution">
    <text evidence="2">The sequence shown here is derived from an EMBL/GenBank/DDBJ whole genome shotgun (WGS) entry which is preliminary data.</text>
</comment>
<organism evidence="2 3">
    <name type="scientific">Caerostris darwini</name>
    <dbReference type="NCBI Taxonomy" id="1538125"/>
    <lineage>
        <taxon>Eukaryota</taxon>
        <taxon>Metazoa</taxon>
        <taxon>Ecdysozoa</taxon>
        <taxon>Arthropoda</taxon>
        <taxon>Chelicerata</taxon>
        <taxon>Arachnida</taxon>
        <taxon>Araneae</taxon>
        <taxon>Araneomorphae</taxon>
        <taxon>Entelegynae</taxon>
        <taxon>Araneoidea</taxon>
        <taxon>Araneidae</taxon>
        <taxon>Caerostris</taxon>
    </lineage>
</organism>
<name>A0AAV4X5H6_9ARAC</name>
<evidence type="ECO:0000313" key="3">
    <source>
        <dbReference type="Proteomes" id="UP001054837"/>
    </source>
</evidence>
<sequence length="357" mass="41041">MRREKPSKMSIVPTPHIDPVTRNQTILLRNYEVWKNQLEKNNDLKEVCSSMNVNLEKSIIVTRSRFSLLEMSKGGNNTLRNVTSSTQNQNRNLMNRILPASTNRILRPKDKRYEIKLVYPSLIEDADKIASTVTFNKFPPEKFQFYYPSVTNEFRRQASRMIEKVSCFPNEAMPKPMLQPILPVPRPLPESQPEDQFKLPLTKGPLLEEKCMDKTSHIFKRKSISSISKSIPSISKSIPSISKSIPSSPQPNIRSEDPRTDLSIGSHIKNSAINFVSSAPASKGLIFPWRKVKQRLICISINLHFILRFYNMFSTTLGKLKNDLQTRTLSCLDIFKYIILSSAKLLRDFVLFMYDSI</sequence>
<gene>
    <name evidence="2" type="ORF">CDAR_194771</name>
</gene>
<accession>A0AAV4X5H6</accession>
<dbReference type="AlphaFoldDB" id="A0AAV4X5H6"/>
<evidence type="ECO:0000313" key="2">
    <source>
        <dbReference type="EMBL" id="GIY90442.1"/>
    </source>
</evidence>
<protein>
    <submittedName>
        <fullName evidence="2">Uncharacterized protein</fullName>
    </submittedName>
</protein>
<dbReference type="EMBL" id="BPLQ01015713">
    <property type="protein sequence ID" value="GIY90442.1"/>
    <property type="molecule type" value="Genomic_DNA"/>
</dbReference>
<keyword evidence="3" id="KW-1185">Reference proteome</keyword>